<reference evidence="1 2" key="1">
    <citation type="submission" date="2017-11" db="EMBL/GenBank/DDBJ databases">
        <authorList>
            <person name="Han C.G."/>
        </authorList>
    </citation>
    <scope>NUCLEOTIDE SEQUENCE [LARGE SCALE GENOMIC DNA]</scope>
    <source>
        <strain evidence="1 2">A2</strain>
    </source>
</reference>
<gene>
    <name evidence="1" type="ORF">CWM85_29810</name>
</gene>
<name>A0A2J4YJU5_9ENTR</name>
<organism evidence="1 2">
    <name type="scientific">Klebsiella michiganensis</name>
    <dbReference type="NCBI Taxonomy" id="1134687"/>
    <lineage>
        <taxon>Bacteria</taxon>
        <taxon>Pseudomonadati</taxon>
        <taxon>Pseudomonadota</taxon>
        <taxon>Gammaproteobacteria</taxon>
        <taxon>Enterobacterales</taxon>
        <taxon>Enterobacteriaceae</taxon>
        <taxon>Klebsiella/Raoultella group</taxon>
        <taxon>Klebsiella</taxon>
    </lineage>
</organism>
<evidence type="ECO:0000313" key="1">
    <source>
        <dbReference type="EMBL" id="PLM50932.1"/>
    </source>
</evidence>
<feature type="non-terminal residue" evidence="1">
    <location>
        <position position="27"/>
    </location>
</feature>
<proteinExistence type="predicted"/>
<accession>A0A2J4YJU5</accession>
<comment type="caution">
    <text evidence="1">The sequence shown here is derived from an EMBL/GenBank/DDBJ whole genome shotgun (WGS) entry which is preliminary data.</text>
</comment>
<dbReference type="Proteomes" id="UP000234661">
    <property type="component" value="Unassembled WGS sequence"/>
</dbReference>
<dbReference type="EMBL" id="PIET01001357">
    <property type="protein sequence ID" value="PLM50932.1"/>
    <property type="molecule type" value="Genomic_DNA"/>
</dbReference>
<sequence>MQLLCANHTAWYIPDICRYNLTHYSAD</sequence>
<evidence type="ECO:0000313" key="2">
    <source>
        <dbReference type="Proteomes" id="UP000234661"/>
    </source>
</evidence>
<dbReference type="AlphaFoldDB" id="A0A2J4YJU5"/>
<protein>
    <submittedName>
        <fullName evidence="1">DUF2058 domain-containing protein</fullName>
    </submittedName>
</protein>
<reference evidence="1 2" key="2">
    <citation type="submission" date="2018-01" db="EMBL/GenBank/DDBJ databases">
        <title>Genomic study of Klebsiella pneumoniae.</title>
        <authorList>
            <person name="Yang Y."/>
            <person name="Bicalho R."/>
        </authorList>
    </citation>
    <scope>NUCLEOTIDE SEQUENCE [LARGE SCALE GENOMIC DNA]</scope>
    <source>
        <strain evidence="1 2">A2</strain>
    </source>
</reference>